<evidence type="ECO:0000313" key="4">
    <source>
        <dbReference type="Proteomes" id="UP001054821"/>
    </source>
</evidence>
<evidence type="ECO:0000256" key="2">
    <source>
        <dbReference type="RuleBase" id="RU003690"/>
    </source>
</evidence>
<dbReference type="AlphaFoldDB" id="A0AAD4WNB4"/>
<dbReference type="InterPro" id="IPR017853">
    <property type="entry name" value="GH"/>
</dbReference>
<organism evidence="3 4">
    <name type="scientific">Prunus dulcis</name>
    <name type="common">Almond</name>
    <name type="synonym">Amygdalus dulcis</name>
    <dbReference type="NCBI Taxonomy" id="3755"/>
    <lineage>
        <taxon>Eukaryota</taxon>
        <taxon>Viridiplantae</taxon>
        <taxon>Streptophyta</taxon>
        <taxon>Embryophyta</taxon>
        <taxon>Tracheophyta</taxon>
        <taxon>Spermatophyta</taxon>
        <taxon>Magnoliopsida</taxon>
        <taxon>eudicotyledons</taxon>
        <taxon>Gunneridae</taxon>
        <taxon>Pentapetalae</taxon>
        <taxon>rosids</taxon>
        <taxon>fabids</taxon>
        <taxon>Rosales</taxon>
        <taxon>Rosaceae</taxon>
        <taxon>Amygdaloideae</taxon>
        <taxon>Amygdaleae</taxon>
        <taxon>Prunus</taxon>
    </lineage>
</organism>
<evidence type="ECO:0000313" key="3">
    <source>
        <dbReference type="EMBL" id="KAI5346318.1"/>
    </source>
</evidence>
<comment type="caution">
    <text evidence="3">The sequence shown here is derived from an EMBL/GenBank/DDBJ whole genome shotgun (WGS) entry which is preliminary data.</text>
</comment>
<name>A0AAD4WNB4_PRUDU</name>
<sequence length="173" mass="19819">MSRRFHVLSNNQVLQYFKSLGGFMSYGLKLVKASLESNNALTNVFLGKKQQKLFNFGPLETSSFRGFILPGGYTGFIDHCNTLIDELVDNGITPYVTLLHFDLPQGLEDKYLGPLNRSFVDDFKAYTEICLRTFGDRVKNWITINEQLNTAKFGYDFELLRREGVLFQQGFFA</sequence>
<dbReference type="Pfam" id="PF00232">
    <property type="entry name" value="Glyco_hydro_1"/>
    <property type="match status" value="1"/>
</dbReference>
<dbReference type="EMBL" id="JAJFAZ020000002">
    <property type="protein sequence ID" value="KAI5346318.1"/>
    <property type="molecule type" value="Genomic_DNA"/>
</dbReference>
<dbReference type="Gene3D" id="3.20.20.80">
    <property type="entry name" value="Glycosidases"/>
    <property type="match status" value="1"/>
</dbReference>
<evidence type="ECO:0000256" key="1">
    <source>
        <dbReference type="ARBA" id="ARBA00010838"/>
    </source>
</evidence>
<gene>
    <name evidence="3" type="ORF">L3X38_014197</name>
</gene>
<dbReference type="PANTHER" id="PTHR10353">
    <property type="entry name" value="GLYCOSYL HYDROLASE"/>
    <property type="match status" value="1"/>
</dbReference>
<dbReference type="GO" id="GO:0008422">
    <property type="term" value="F:beta-glucosidase activity"/>
    <property type="evidence" value="ECO:0007669"/>
    <property type="project" value="TreeGrafter"/>
</dbReference>
<reference evidence="3 4" key="1">
    <citation type="journal article" date="2022" name="G3 (Bethesda)">
        <title>Whole-genome sequence and methylome profiling of the almond [Prunus dulcis (Mill.) D.A. Webb] cultivar 'Nonpareil'.</title>
        <authorList>
            <person name="D'Amico-Willman K.M."/>
            <person name="Ouma W.Z."/>
            <person name="Meulia T."/>
            <person name="Sideli G.M."/>
            <person name="Gradziel T.M."/>
            <person name="Fresnedo-Ramirez J."/>
        </authorList>
    </citation>
    <scope>NUCLEOTIDE SEQUENCE [LARGE SCALE GENOMIC DNA]</scope>
    <source>
        <strain evidence="3">Clone GOH B32 T37-40</strain>
    </source>
</reference>
<keyword evidence="4" id="KW-1185">Reference proteome</keyword>
<dbReference type="PANTHER" id="PTHR10353:SF154">
    <property type="entry name" value="BETA-GLUCOSIDASE 9-RELATED"/>
    <property type="match status" value="1"/>
</dbReference>
<dbReference type="GO" id="GO:0005975">
    <property type="term" value="P:carbohydrate metabolic process"/>
    <property type="evidence" value="ECO:0007669"/>
    <property type="project" value="InterPro"/>
</dbReference>
<proteinExistence type="inferred from homology"/>
<accession>A0AAD4WNB4</accession>
<comment type="similarity">
    <text evidence="1 2">Belongs to the glycosyl hydrolase 1 family.</text>
</comment>
<protein>
    <submittedName>
        <fullName evidence="3">Uncharacterized protein</fullName>
    </submittedName>
</protein>
<dbReference type="Proteomes" id="UP001054821">
    <property type="component" value="Chromosome 2"/>
</dbReference>
<dbReference type="InterPro" id="IPR001360">
    <property type="entry name" value="Glyco_hydro_1"/>
</dbReference>
<dbReference type="SUPFAM" id="SSF51445">
    <property type="entry name" value="(Trans)glycosidases"/>
    <property type="match status" value="1"/>
</dbReference>